<name>A0ABP7I7D9_9ACTN</name>
<comment type="caution">
    <text evidence="2">The sequence shown here is derived from an EMBL/GenBank/DDBJ whole genome shotgun (WGS) entry which is preliminary data.</text>
</comment>
<keyword evidence="3" id="KW-1185">Reference proteome</keyword>
<feature type="domain" description="Amine oxidase" evidence="1">
    <location>
        <begin position="14"/>
        <end position="407"/>
    </location>
</feature>
<dbReference type="RefSeq" id="WP_344773403.1">
    <property type="nucleotide sequence ID" value="NZ_BAABAH010000003.1"/>
</dbReference>
<evidence type="ECO:0000313" key="2">
    <source>
        <dbReference type="EMBL" id="GAA3811431.1"/>
    </source>
</evidence>
<protein>
    <submittedName>
        <fullName evidence="2">NAD(P)/FAD-dependent oxidoreductase</fullName>
    </submittedName>
</protein>
<evidence type="ECO:0000259" key="1">
    <source>
        <dbReference type="Pfam" id="PF01593"/>
    </source>
</evidence>
<gene>
    <name evidence="2" type="ORF">GCM10022242_12400</name>
</gene>
<dbReference type="SUPFAM" id="SSF51905">
    <property type="entry name" value="FAD/NAD(P)-binding domain"/>
    <property type="match status" value="1"/>
</dbReference>
<dbReference type="Gene3D" id="1.10.3110.10">
    <property type="entry name" value="protoporphyrinogen ix oxidase, domain 3"/>
    <property type="match status" value="1"/>
</dbReference>
<dbReference type="Pfam" id="PF01593">
    <property type="entry name" value="Amino_oxidase"/>
    <property type="match status" value="1"/>
</dbReference>
<evidence type="ECO:0000313" key="3">
    <source>
        <dbReference type="Proteomes" id="UP001501821"/>
    </source>
</evidence>
<proteinExistence type="predicted"/>
<accession>A0ABP7I7D9</accession>
<dbReference type="InterPro" id="IPR036188">
    <property type="entry name" value="FAD/NAD-bd_sf"/>
</dbReference>
<dbReference type="Proteomes" id="UP001501821">
    <property type="component" value="Unassembled WGS sequence"/>
</dbReference>
<dbReference type="Gene3D" id="3.90.660.20">
    <property type="entry name" value="Protoporphyrinogen oxidase, mitochondrial, domain 2"/>
    <property type="match status" value="1"/>
</dbReference>
<reference evidence="3" key="1">
    <citation type="journal article" date="2019" name="Int. J. Syst. Evol. Microbiol.">
        <title>The Global Catalogue of Microorganisms (GCM) 10K type strain sequencing project: providing services to taxonomists for standard genome sequencing and annotation.</title>
        <authorList>
            <consortium name="The Broad Institute Genomics Platform"/>
            <consortium name="The Broad Institute Genome Sequencing Center for Infectious Disease"/>
            <person name="Wu L."/>
            <person name="Ma J."/>
        </authorList>
    </citation>
    <scope>NUCLEOTIDE SEQUENCE [LARGE SCALE GENOMIC DNA]</scope>
    <source>
        <strain evidence="3">JCM 16953</strain>
    </source>
</reference>
<organism evidence="2 3">
    <name type="scientific">Nocardioides panacisoli</name>
    <dbReference type="NCBI Taxonomy" id="627624"/>
    <lineage>
        <taxon>Bacteria</taxon>
        <taxon>Bacillati</taxon>
        <taxon>Actinomycetota</taxon>
        <taxon>Actinomycetes</taxon>
        <taxon>Propionibacteriales</taxon>
        <taxon>Nocardioidaceae</taxon>
        <taxon>Nocardioides</taxon>
    </lineage>
</organism>
<dbReference type="Gene3D" id="3.50.50.60">
    <property type="entry name" value="FAD/NAD(P)-binding domain"/>
    <property type="match status" value="1"/>
</dbReference>
<dbReference type="PROSITE" id="PS51257">
    <property type="entry name" value="PROKAR_LIPOPROTEIN"/>
    <property type="match status" value="1"/>
</dbReference>
<dbReference type="PANTHER" id="PTHR42841">
    <property type="entry name" value="AMINE OXIDASE"/>
    <property type="match status" value="1"/>
</dbReference>
<dbReference type="EMBL" id="BAABAH010000003">
    <property type="protein sequence ID" value="GAA3811431.1"/>
    <property type="molecule type" value="Genomic_DNA"/>
</dbReference>
<dbReference type="InterPro" id="IPR002937">
    <property type="entry name" value="Amino_oxidase"/>
</dbReference>
<sequence>MTLERPVVVVGAGLAGLACAVRLQREGVRVLVLEAGDAIGGRVRTDVVDGFTIDRGFQVLNTAYPALRTAVDLAALDLRALPRGVRIRRKGRLHDVPHPLSSAGAPLRAAGSGAIGLRGKVALARYAAGVVVSSPRSVKARPDVPAAEAWAALPRDVVSDVLEPFLSGVVLEAPVTASRVFTDLMMRMFALGTSAVPAAGMRALPGALARRLPADAIQLEAGVDRVGATSVELADGTVLPARAVVVATDPWSARDLVPDLGPAPEPRGVTTFYFAAPRWRGADGKLVVDADGSGITNSVVLTESAPEYSTDGRALIATSVLDRGPVPAADVAVLRDLAADLHGTTGERWELVATREIPRALPAMTAPHPLRRPVHVPGAGVWVAGDHRDTSSIQGALVSGRRAAVSLLGQLDGRASGVVARHRADTERQR</sequence>